<dbReference type="KEGG" id="apai:APAC_1059"/>
<reference evidence="4 5" key="3">
    <citation type="submission" date="2019-09" db="EMBL/GenBank/DDBJ databases">
        <title>Taxonomic note: a critical rebuttal of the proposed division of the genus Arcobacter into six genera, emended descriptions of Arcobacter anaerophilus and the genus Arcobacter, and an assessment of genus-level boundaries for Epsilonproteobacteria using in silico genomic comparator tools.</title>
        <authorList>
            <person name="On S.L.W."/>
            <person name="Miller W.G."/>
            <person name="Biggs P."/>
            <person name="Cornelius A."/>
            <person name="Vandamme P."/>
        </authorList>
    </citation>
    <scope>NUCLEOTIDE SEQUENCE [LARGE SCALE GENOMIC DNA]</scope>
    <source>
        <strain evidence="4 5">LMG 26638</strain>
    </source>
</reference>
<comment type="similarity">
    <text evidence="1">Belongs to the leucine-binding protein family.</text>
</comment>
<accession>A0A5C2H9M7</accession>
<dbReference type="SUPFAM" id="SSF53822">
    <property type="entry name" value="Periplasmic binding protein-like I"/>
    <property type="match status" value="1"/>
</dbReference>
<dbReference type="PANTHER" id="PTHR30483">
    <property type="entry name" value="LEUCINE-SPECIFIC-BINDING PROTEIN"/>
    <property type="match status" value="1"/>
</dbReference>
<dbReference type="CDD" id="cd06347">
    <property type="entry name" value="PBP1_ABC_LivK_ligand_binding-like"/>
    <property type="match status" value="1"/>
</dbReference>
<proteinExistence type="inferred from homology"/>
<evidence type="ECO:0000256" key="2">
    <source>
        <dbReference type="ARBA" id="ARBA00022729"/>
    </source>
</evidence>
<dbReference type="InterPro" id="IPR028081">
    <property type="entry name" value="Leu-bd"/>
</dbReference>
<reference evidence="4 5" key="2">
    <citation type="submission" date="2019-09" db="EMBL/GenBank/DDBJ databases">
        <title>Complete genome sequencing of four Arcobacter species reveals a diverse suite of mobile elements.</title>
        <authorList>
            <person name="Miller W.G."/>
            <person name="Yee E."/>
            <person name="Bono J.L."/>
        </authorList>
    </citation>
    <scope>NUCLEOTIDE SEQUENCE [LARGE SCALE GENOMIC DNA]</scope>
    <source>
        <strain evidence="4 5">LMG 26638</strain>
    </source>
</reference>
<dbReference type="Proteomes" id="UP000322726">
    <property type="component" value="Chromosome"/>
</dbReference>
<keyword evidence="5" id="KW-1185">Reference proteome</keyword>
<dbReference type="InterPro" id="IPR051010">
    <property type="entry name" value="BCAA_transport"/>
</dbReference>
<evidence type="ECO:0000313" key="4">
    <source>
        <dbReference type="EMBL" id="QEP34185.1"/>
    </source>
</evidence>
<dbReference type="PANTHER" id="PTHR30483:SF6">
    <property type="entry name" value="PERIPLASMIC BINDING PROTEIN OF ABC TRANSPORTER FOR NATURAL AMINO ACIDS"/>
    <property type="match status" value="1"/>
</dbReference>
<evidence type="ECO:0000256" key="1">
    <source>
        <dbReference type="ARBA" id="ARBA00010062"/>
    </source>
</evidence>
<evidence type="ECO:0000259" key="3">
    <source>
        <dbReference type="Pfam" id="PF13458"/>
    </source>
</evidence>
<dbReference type="OrthoDB" id="9772589at2"/>
<dbReference type="RefSeq" id="WP_130233139.1">
    <property type="nucleotide sequence ID" value="NZ_BMEF01000011.1"/>
</dbReference>
<protein>
    <submittedName>
        <fullName evidence="4">High-affinity branched-chain amino acid ABC transporter, periplasmic Leu/Ile/Val-binding protein</fullName>
    </submittedName>
</protein>
<organism evidence="4 5">
    <name type="scientific">Malaciobacter pacificus</name>
    <dbReference type="NCBI Taxonomy" id="1080223"/>
    <lineage>
        <taxon>Bacteria</taxon>
        <taxon>Pseudomonadati</taxon>
        <taxon>Campylobacterota</taxon>
        <taxon>Epsilonproteobacteria</taxon>
        <taxon>Campylobacterales</taxon>
        <taxon>Arcobacteraceae</taxon>
        <taxon>Malaciobacter</taxon>
    </lineage>
</organism>
<gene>
    <name evidence="4" type="primary">livK</name>
    <name evidence="4" type="ORF">APAC_1059</name>
</gene>
<keyword evidence="2" id="KW-0732">Signal</keyword>
<sequence>MKKIISIALASALTCSISFAKEVKIGVIMPMSGPIGGFGQSAMEGLELMNKMAPKLKNGDDVKLILVDNKSDKIESANAASKLISSDKVTAIIGALTSTNTMAMTKLAENAKIPVVAPVATNILVTKRKDYVSRVCFSDAFQGEVAANFAIKNLKLKKAVLITDVKNDYSIGISKIFKRTYPILGGEILQNAKINAGDTDFKAMLSNIKALNPELIFFPIYSAEAGLIAKQAKQLGITAKFLGTDGMTADDVFFKAGGDAVEGFYATDLYSSSAPKTTELSKKYAQTYKEELKKEVHPFGVLAADSYNVILNAMNSCEDPSDSVCVNKNIRATKNFAGASGVITLQGGDAVRSAVINQIKDGSKSYLTTVEP</sequence>
<dbReference type="AlphaFoldDB" id="A0A5C2H9M7"/>
<dbReference type="Gene3D" id="3.40.50.2300">
    <property type="match status" value="2"/>
</dbReference>
<name>A0A5C2H9M7_9BACT</name>
<dbReference type="EMBL" id="CP035928">
    <property type="protein sequence ID" value="QEP34185.1"/>
    <property type="molecule type" value="Genomic_DNA"/>
</dbReference>
<reference evidence="5" key="1">
    <citation type="submission" date="2019-09" db="EMBL/GenBank/DDBJ databases">
        <title>Complete genome sequencing of four Arcobacter species reveals a diverse suite of mobile elements.</title>
        <authorList>
            <person name="On S.L.W."/>
            <person name="Miller W.G."/>
            <person name="Biggs P."/>
            <person name="Cornelius A."/>
            <person name="Vandamme P."/>
        </authorList>
    </citation>
    <scope>NUCLEOTIDE SEQUENCE [LARGE SCALE GENOMIC DNA]</scope>
    <source>
        <strain evidence="5">LMG 26638</strain>
    </source>
</reference>
<evidence type="ECO:0000313" key="5">
    <source>
        <dbReference type="Proteomes" id="UP000322726"/>
    </source>
</evidence>
<feature type="domain" description="Leucine-binding protein" evidence="3">
    <location>
        <begin position="22"/>
        <end position="361"/>
    </location>
</feature>
<dbReference type="InterPro" id="IPR028082">
    <property type="entry name" value="Peripla_BP_I"/>
</dbReference>
<dbReference type="Pfam" id="PF13458">
    <property type="entry name" value="Peripla_BP_6"/>
    <property type="match status" value="1"/>
</dbReference>